<dbReference type="GO" id="GO:0061789">
    <property type="term" value="P:dense core granule priming"/>
    <property type="evidence" value="ECO:0007669"/>
    <property type="project" value="TreeGrafter"/>
</dbReference>
<dbReference type="PRINTS" id="PR00360">
    <property type="entry name" value="C2DOMAIN"/>
</dbReference>
<dbReference type="GO" id="GO:0099525">
    <property type="term" value="P:presynaptic dense core vesicle exocytosis"/>
    <property type="evidence" value="ECO:0007669"/>
    <property type="project" value="TreeGrafter"/>
</dbReference>
<dbReference type="GO" id="GO:0042734">
    <property type="term" value="C:presynaptic membrane"/>
    <property type="evidence" value="ECO:0007669"/>
    <property type="project" value="TreeGrafter"/>
</dbReference>
<comment type="caution">
    <text evidence="2">The sequence shown here is derived from an EMBL/GenBank/DDBJ whole genome shotgun (WGS) entry which is preliminary data.</text>
</comment>
<dbReference type="EMBL" id="MUJZ01062660">
    <property type="protein sequence ID" value="OTF71078.1"/>
    <property type="molecule type" value="Genomic_DNA"/>
</dbReference>
<reference evidence="2 3" key="1">
    <citation type="submission" date="2017-03" db="EMBL/GenBank/DDBJ databases">
        <title>Genome Survey of Euroglyphus maynei.</title>
        <authorList>
            <person name="Arlian L.G."/>
            <person name="Morgan M.S."/>
            <person name="Rider S.D."/>
        </authorList>
    </citation>
    <scope>NUCLEOTIDE SEQUENCE [LARGE SCALE GENOMIC DNA]</scope>
    <source>
        <strain evidence="2">Arlian Lab</strain>
        <tissue evidence="2">Whole body</tissue>
    </source>
</reference>
<dbReference type="GO" id="GO:0035249">
    <property type="term" value="P:synaptic transmission, glutamatergic"/>
    <property type="evidence" value="ECO:0007669"/>
    <property type="project" value="TreeGrafter"/>
</dbReference>
<dbReference type="GO" id="GO:0016082">
    <property type="term" value="P:synaptic vesicle priming"/>
    <property type="evidence" value="ECO:0007669"/>
    <property type="project" value="TreeGrafter"/>
</dbReference>
<name>A0A1Y3ATC6_EURMA</name>
<dbReference type="GO" id="GO:0031594">
    <property type="term" value="C:neuromuscular junction"/>
    <property type="evidence" value="ECO:0007669"/>
    <property type="project" value="TreeGrafter"/>
</dbReference>
<dbReference type="GO" id="GO:0043195">
    <property type="term" value="C:terminal bouton"/>
    <property type="evidence" value="ECO:0007669"/>
    <property type="project" value="TreeGrafter"/>
</dbReference>
<evidence type="ECO:0000313" key="3">
    <source>
        <dbReference type="Proteomes" id="UP000194236"/>
    </source>
</evidence>
<keyword evidence="3" id="KW-1185">Reference proteome</keyword>
<dbReference type="SMART" id="SM00239">
    <property type="entry name" value="C2"/>
    <property type="match status" value="1"/>
</dbReference>
<dbReference type="PANTHER" id="PTHR10480">
    <property type="entry name" value="PROTEIN UNC-13 HOMOLOG"/>
    <property type="match status" value="1"/>
</dbReference>
<proteinExistence type="predicted"/>
<gene>
    <name evidence="2" type="ORF">BLA29_012176</name>
</gene>
<dbReference type="GO" id="GO:0030672">
    <property type="term" value="C:synaptic vesicle membrane"/>
    <property type="evidence" value="ECO:0007669"/>
    <property type="project" value="TreeGrafter"/>
</dbReference>
<dbReference type="PANTHER" id="PTHR10480:SF12">
    <property type="entry name" value="UNC-13, ISOFORM E"/>
    <property type="match status" value="1"/>
</dbReference>
<dbReference type="InterPro" id="IPR035892">
    <property type="entry name" value="C2_domain_sf"/>
</dbReference>
<dbReference type="AlphaFoldDB" id="A0A1Y3ATC6"/>
<dbReference type="GO" id="GO:0016081">
    <property type="term" value="P:synaptic vesicle docking"/>
    <property type="evidence" value="ECO:0007669"/>
    <property type="project" value="TreeGrafter"/>
</dbReference>
<dbReference type="Gene3D" id="2.60.40.150">
    <property type="entry name" value="C2 domain"/>
    <property type="match status" value="1"/>
</dbReference>
<feature type="non-terminal residue" evidence="2">
    <location>
        <position position="144"/>
    </location>
</feature>
<dbReference type="OrthoDB" id="10053234at2759"/>
<dbReference type="InterPro" id="IPR000008">
    <property type="entry name" value="C2_dom"/>
</dbReference>
<dbReference type="SUPFAM" id="SSF49562">
    <property type="entry name" value="C2 domain (Calcium/lipid-binding domain, CaLB)"/>
    <property type="match status" value="1"/>
</dbReference>
<feature type="domain" description="C2" evidence="1">
    <location>
        <begin position="1"/>
        <end position="101"/>
    </location>
</feature>
<dbReference type="GO" id="GO:0019992">
    <property type="term" value="F:diacylglycerol binding"/>
    <property type="evidence" value="ECO:0007669"/>
    <property type="project" value="InterPro"/>
</dbReference>
<dbReference type="FunFam" id="2.60.40.150:FF:000002">
    <property type="entry name" value="Protein unc-13 homolog B"/>
    <property type="match status" value="1"/>
</dbReference>
<organism evidence="2 3">
    <name type="scientific">Euroglyphus maynei</name>
    <name type="common">Mayne's house dust mite</name>
    <dbReference type="NCBI Taxonomy" id="6958"/>
    <lineage>
        <taxon>Eukaryota</taxon>
        <taxon>Metazoa</taxon>
        <taxon>Ecdysozoa</taxon>
        <taxon>Arthropoda</taxon>
        <taxon>Chelicerata</taxon>
        <taxon>Arachnida</taxon>
        <taxon>Acari</taxon>
        <taxon>Acariformes</taxon>
        <taxon>Sarcoptiformes</taxon>
        <taxon>Astigmata</taxon>
        <taxon>Psoroptidia</taxon>
        <taxon>Analgoidea</taxon>
        <taxon>Pyroglyphidae</taxon>
        <taxon>Pyroglyphinae</taxon>
        <taxon>Euroglyphus</taxon>
    </lineage>
</organism>
<feature type="non-terminal residue" evidence="2">
    <location>
        <position position="1"/>
    </location>
</feature>
<protein>
    <recommendedName>
        <fullName evidence="1">C2 domain-containing protein</fullName>
    </recommendedName>
</protein>
<evidence type="ECO:0000313" key="2">
    <source>
        <dbReference type="EMBL" id="OTF71078.1"/>
    </source>
</evidence>
<dbReference type="GO" id="GO:0098831">
    <property type="term" value="C:presynaptic active zone cytoplasmic component"/>
    <property type="evidence" value="ECO:0007669"/>
    <property type="project" value="TreeGrafter"/>
</dbReference>
<accession>A0A1Y3ATC6</accession>
<sequence length="144" mass="16586">ICAQGLIAKDKSGTSDPYVTTQVGKVKKRTRTVPQDLNPVWNEKFYFECHNSSDRIKVRVWDEDNDLKSKLRQKLTRESDDFLGQTIIEVRTLSGEMDVWYNLEKRTDKSAVSGAIRLHISVEIKGEEKVAPYHVQYTCLHEVS</sequence>
<dbReference type="GO" id="GO:0017075">
    <property type="term" value="F:syntaxin-1 binding"/>
    <property type="evidence" value="ECO:0007669"/>
    <property type="project" value="TreeGrafter"/>
</dbReference>
<evidence type="ECO:0000259" key="1">
    <source>
        <dbReference type="PROSITE" id="PS50004"/>
    </source>
</evidence>
<dbReference type="GO" id="GO:0005516">
    <property type="term" value="F:calmodulin binding"/>
    <property type="evidence" value="ECO:0007669"/>
    <property type="project" value="TreeGrafter"/>
</dbReference>
<dbReference type="InterPro" id="IPR027080">
    <property type="entry name" value="Unc-13"/>
</dbReference>
<dbReference type="Proteomes" id="UP000194236">
    <property type="component" value="Unassembled WGS sequence"/>
</dbReference>
<dbReference type="Pfam" id="PF00168">
    <property type="entry name" value="C2"/>
    <property type="match status" value="1"/>
</dbReference>
<dbReference type="PROSITE" id="PS50004">
    <property type="entry name" value="C2"/>
    <property type="match status" value="1"/>
</dbReference>